<dbReference type="WBParaSite" id="Minc3s02555g30621">
    <property type="protein sequence ID" value="Minc3s02555g30621"/>
    <property type="gene ID" value="Minc3s02555g30621"/>
</dbReference>
<dbReference type="InterPro" id="IPR052385">
    <property type="entry name" value="Obscurin/Obscurin-like_Reg"/>
</dbReference>
<sequence length="630" mass="70799">MGKLLRQILNLSYNLKKFKRSNSSIDDDDVEEAVSVSIASSAVDNSSCLSVPILFRRNSALSSVPSASTYQQETAIIDEEIESEENCTETFFLRRRNKHSILNAVIYPEQHASVKATFCGNNFQVDVERMSECGRDSVVMVSEEFCEKKVLIRSGSPLLKSTIMEEIERENSDSPGYTDAHTRMAVSINAKSDYDSVHVFLEEIPWGQIDDNRSGLSFGMSTSIESSLSRESVLKQISVSESNHFRGNNGGNENLSICSASKRSSQKSLAHSTGSGTTTILVGGQEEDLDDIPAYVIKIGSTASITCELNSDCIPNLSNIEWIRGQNEQIIFTENGKFECHFHDFINVLVIYNVSHEDGQLYSIKINGEIYPVAYLIIEDNNEEEEEEIRDDFESPHQQNRNSFITNEEIFLTSPQTQFVMQGETAIISVSMNRANLDVYWHKDGQILDKSNGDNRILFESTTNGWYRIIVQNVQFSDQGFYFAQIGDKFTSVQLIVEDRIDEKEVQVSSAETDDEDLGDYLVPIGSTATIACELENVSFGYRLHWQRNHKDLDSRIVSDEGKFEHVVNGTKHYLIIHCAQPFDSGVYSVRIGDSKFKVAQITIRNEQKLSNCSSSGSRIKRISSQSLNK</sequence>
<evidence type="ECO:0000313" key="7">
    <source>
        <dbReference type="WBParaSite" id="Minc3s02555g30621"/>
    </source>
</evidence>
<dbReference type="InterPro" id="IPR007110">
    <property type="entry name" value="Ig-like_dom"/>
</dbReference>
<evidence type="ECO:0000313" key="6">
    <source>
        <dbReference type="Proteomes" id="UP000887563"/>
    </source>
</evidence>
<evidence type="ECO:0000259" key="5">
    <source>
        <dbReference type="PROSITE" id="PS50835"/>
    </source>
</evidence>
<evidence type="ECO:0000256" key="4">
    <source>
        <dbReference type="ARBA" id="ARBA00023157"/>
    </source>
</evidence>
<feature type="domain" description="Ig-like" evidence="5">
    <location>
        <begin position="526"/>
        <end position="611"/>
    </location>
</feature>
<dbReference type="PANTHER" id="PTHR35971">
    <property type="entry name" value="SI:DKEY-31G6.6"/>
    <property type="match status" value="1"/>
</dbReference>
<keyword evidence="6" id="KW-1185">Reference proteome</keyword>
<dbReference type="InterPro" id="IPR013783">
    <property type="entry name" value="Ig-like_fold"/>
</dbReference>
<dbReference type="PROSITE" id="PS50835">
    <property type="entry name" value="IG_LIKE"/>
    <property type="match status" value="2"/>
</dbReference>
<protein>
    <submittedName>
        <fullName evidence="7">Ig-like domain-containing protein</fullName>
    </submittedName>
</protein>
<evidence type="ECO:0000256" key="2">
    <source>
        <dbReference type="ARBA" id="ARBA00022490"/>
    </source>
</evidence>
<dbReference type="SUPFAM" id="SSF48726">
    <property type="entry name" value="Immunoglobulin"/>
    <property type="match status" value="3"/>
</dbReference>
<proteinExistence type="predicted"/>
<evidence type="ECO:0000256" key="1">
    <source>
        <dbReference type="ARBA" id="ARBA00004496"/>
    </source>
</evidence>
<reference evidence="7" key="1">
    <citation type="submission" date="2022-11" db="UniProtKB">
        <authorList>
            <consortium name="WormBaseParasite"/>
        </authorList>
    </citation>
    <scope>IDENTIFICATION</scope>
</reference>
<name>A0A914MSG3_MELIC</name>
<organism evidence="6 7">
    <name type="scientific">Meloidogyne incognita</name>
    <name type="common">Southern root-knot nematode worm</name>
    <name type="synonym">Oxyuris incognita</name>
    <dbReference type="NCBI Taxonomy" id="6306"/>
    <lineage>
        <taxon>Eukaryota</taxon>
        <taxon>Metazoa</taxon>
        <taxon>Ecdysozoa</taxon>
        <taxon>Nematoda</taxon>
        <taxon>Chromadorea</taxon>
        <taxon>Rhabditida</taxon>
        <taxon>Tylenchina</taxon>
        <taxon>Tylenchomorpha</taxon>
        <taxon>Tylenchoidea</taxon>
        <taxon>Meloidogynidae</taxon>
        <taxon>Meloidogyninae</taxon>
        <taxon>Meloidogyne</taxon>
        <taxon>Meloidogyne incognita group</taxon>
    </lineage>
</organism>
<evidence type="ECO:0000256" key="3">
    <source>
        <dbReference type="ARBA" id="ARBA00022553"/>
    </source>
</evidence>
<dbReference type="AlphaFoldDB" id="A0A914MSG3"/>
<dbReference type="GO" id="GO:0005737">
    <property type="term" value="C:cytoplasm"/>
    <property type="evidence" value="ECO:0007669"/>
    <property type="project" value="UniProtKB-SubCell"/>
</dbReference>
<keyword evidence="2" id="KW-0963">Cytoplasm</keyword>
<dbReference type="PANTHER" id="PTHR35971:SF5">
    <property type="entry name" value="OBSCURIN LIKE CYTOSKELETAL ADAPTOR 1"/>
    <property type="match status" value="1"/>
</dbReference>
<dbReference type="SMART" id="SM00409">
    <property type="entry name" value="IG"/>
    <property type="match status" value="3"/>
</dbReference>
<dbReference type="Proteomes" id="UP000887563">
    <property type="component" value="Unplaced"/>
</dbReference>
<keyword evidence="3" id="KW-0597">Phosphoprotein</keyword>
<dbReference type="Gene3D" id="2.60.40.10">
    <property type="entry name" value="Immunoglobulins"/>
    <property type="match status" value="3"/>
</dbReference>
<feature type="domain" description="Ig-like" evidence="5">
    <location>
        <begin position="300"/>
        <end position="363"/>
    </location>
</feature>
<dbReference type="InterPro" id="IPR003599">
    <property type="entry name" value="Ig_sub"/>
</dbReference>
<keyword evidence="4" id="KW-1015">Disulfide bond</keyword>
<comment type="subcellular location">
    <subcellularLocation>
        <location evidence="1">Cytoplasm</location>
    </subcellularLocation>
</comment>
<dbReference type="InterPro" id="IPR036179">
    <property type="entry name" value="Ig-like_dom_sf"/>
</dbReference>
<accession>A0A914MSG3</accession>